<evidence type="ECO:0000313" key="4">
    <source>
        <dbReference type="Proteomes" id="UP000199603"/>
    </source>
</evidence>
<dbReference type="Proteomes" id="UP000199603">
    <property type="component" value="Unassembled WGS sequence"/>
</dbReference>
<feature type="transmembrane region" description="Helical" evidence="1">
    <location>
        <begin position="677"/>
        <end position="703"/>
    </location>
</feature>
<organism evidence="3 4">
    <name type="scientific">Aquimonas voraii</name>
    <dbReference type="NCBI Taxonomy" id="265719"/>
    <lineage>
        <taxon>Bacteria</taxon>
        <taxon>Pseudomonadati</taxon>
        <taxon>Pseudomonadota</taxon>
        <taxon>Gammaproteobacteria</taxon>
        <taxon>Lysobacterales</taxon>
        <taxon>Lysobacteraceae</taxon>
        <taxon>Aquimonas</taxon>
    </lineage>
</organism>
<dbReference type="GO" id="GO:0022857">
    <property type="term" value="F:transmembrane transporter activity"/>
    <property type="evidence" value="ECO:0007669"/>
    <property type="project" value="TreeGrafter"/>
</dbReference>
<feature type="transmembrane region" description="Helical" evidence="1">
    <location>
        <begin position="374"/>
        <end position="398"/>
    </location>
</feature>
<accession>A0A1G6VZ49</accession>
<evidence type="ECO:0000259" key="2">
    <source>
        <dbReference type="Pfam" id="PF12704"/>
    </source>
</evidence>
<name>A0A1G6VZ49_9GAMM</name>
<dbReference type="InterPro" id="IPR025857">
    <property type="entry name" value="MacB_PCD"/>
</dbReference>
<dbReference type="PANTHER" id="PTHR30572">
    <property type="entry name" value="MEMBRANE COMPONENT OF TRANSPORTER-RELATED"/>
    <property type="match status" value="1"/>
</dbReference>
<keyword evidence="4" id="KW-1185">Reference proteome</keyword>
<proteinExistence type="predicted"/>
<feature type="transmembrane region" description="Helical" evidence="1">
    <location>
        <begin position="723"/>
        <end position="744"/>
    </location>
</feature>
<feature type="transmembrane region" description="Helical" evidence="1">
    <location>
        <begin position="633"/>
        <end position="657"/>
    </location>
</feature>
<keyword evidence="1" id="KW-0812">Transmembrane</keyword>
<dbReference type="RefSeq" id="WP_143006624.1">
    <property type="nucleotide sequence ID" value="NZ_FNAG01000004.1"/>
</dbReference>
<dbReference type="PANTHER" id="PTHR30572:SF4">
    <property type="entry name" value="ABC TRANSPORTER PERMEASE YTRF"/>
    <property type="match status" value="1"/>
</dbReference>
<gene>
    <name evidence="3" type="ORF">SAMN04488509_10437</name>
</gene>
<dbReference type="Pfam" id="PF12704">
    <property type="entry name" value="MacB_PCD"/>
    <property type="match status" value="1"/>
</dbReference>
<dbReference type="STRING" id="265719.SAMN04488509_10437"/>
<feature type="domain" description="MacB-like periplasmic core" evidence="2">
    <location>
        <begin position="379"/>
        <end position="598"/>
    </location>
</feature>
<dbReference type="InterPro" id="IPR050250">
    <property type="entry name" value="Macrolide_Exporter_MacB"/>
</dbReference>
<feature type="transmembrane region" description="Helical" evidence="1">
    <location>
        <begin position="235"/>
        <end position="257"/>
    </location>
</feature>
<reference evidence="3 4" key="1">
    <citation type="submission" date="2016-10" db="EMBL/GenBank/DDBJ databases">
        <authorList>
            <person name="de Groot N.N."/>
        </authorList>
    </citation>
    <scope>NUCLEOTIDE SEQUENCE [LARGE SCALE GENOMIC DNA]</scope>
    <source>
        <strain evidence="3 4">DSM 16957</strain>
    </source>
</reference>
<feature type="transmembrane region" description="Helical" evidence="1">
    <location>
        <begin position="329"/>
        <end position="353"/>
    </location>
</feature>
<dbReference type="GO" id="GO:0005886">
    <property type="term" value="C:plasma membrane"/>
    <property type="evidence" value="ECO:0007669"/>
    <property type="project" value="TreeGrafter"/>
</dbReference>
<evidence type="ECO:0000256" key="1">
    <source>
        <dbReference type="SAM" id="Phobius"/>
    </source>
</evidence>
<sequence>MSVVVGSGELSGTRLYGQPVSVFTYSAALDFEMFLSQLTIRTLEERLQGSGTLIGASGTRAVHGRVGGEVETLHVDLVSPRFFESLGVEVHGWPADQRVLDHSTAVVSQRFLAERRLQQTPDYIEIKGRRLRVVGVAQRFTGLFDHYTDVWIDWWHAPGILYDEDARRHLDYTPFFWSVALPTAGREAEFRTRLQTAISEPEGLSIDPPFDSLRIIPGITNQTQWRNLADASLDAYQAIALVALCAAVLNLAVWAALMRVSRAREEWTLLSLGLPRHKHLMLRLGYVLVGLIPALVLAAAFEPLFVSLLASDSAVHLLLKDAAKSDAGFAWRAWLLSGGLALLVVLAVANLVERAAGLRFGAPALRETSPVLRGVFRGLTVAMAVASCAALLLGYWALSTSMARQGELAGMDSDSTWTAQAKATDSKGDFGFADSAERALLAEQLRERMPQIERVGFGTLRPFAEGEGPLNSYTLPNSPDTTLRLRLNQIEGDALEAMGLKLVAGRMLPDSGYALEVLLDQRAAADLARRLGKPSVLGELLRDASSMDYEIVGIVEAMPYNMELASPLGTVYQRMGSMVPSFHVLMRGGVGTADVERAFSEPFTVSALRFKLEEPQHLPALAERAQARYRARLLFATTTAGVTLLIALLALVSMVVVEARARSHALAVRACLGARPLNLAIHAFRGLLLALGFGAVLGGLVALAATRSIPALAAIGTGSALDIGLPVLALLLLGVLICALVLGLQQRGAALYRRLQAE</sequence>
<dbReference type="EMBL" id="FNAG01000004">
    <property type="protein sequence ID" value="SDD58902.1"/>
    <property type="molecule type" value="Genomic_DNA"/>
</dbReference>
<keyword evidence="1" id="KW-0472">Membrane</keyword>
<protein>
    <recommendedName>
        <fullName evidence="2">MacB-like periplasmic core domain-containing protein</fullName>
    </recommendedName>
</protein>
<feature type="transmembrane region" description="Helical" evidence="1">
    <location>
        <begin position="284"/>
        <end position="309"/>
    </location>
</feature>
<dbReference type="AlphaFoldDB" id="A0A1G6VZ49"/>
<evidence type="ECO:0000313" key="3">
    <source>
        <dbReference type="EMBL" id="SDD58902.1"/>
    </source>
</evidence>
<keyword evidence="1" id="KW-1133">Transmembrane helix</keyword>